<sequence>MKSVIRVLIVSLLMHPMCSDAQFYYGLLQQYGRNRVQYNQFDWGFYRFDRVDIYTYADNDNLPHAVATMAHMHLRELEAALDVAFDDRFQILLFNTLGDKKQSNNNLDINQPDNDTRLTRYNDRTSILLYFDGNLQNLERDLRAGIADVLIRYQIYGDLSAGGLDLYRAQFPDWFLQGLVSWFAYGDDPQYTWEILQLHSERAFRRINSLEPEMARLAGHGIWSYIVLTYGKNVIKNILFTSIVHKNLDFGIEYVLGISTKELIRRWNEYSSQLYKELGELQRSSSDMPLIRFRKGEVITGISFGHQQQKLAIATSRNGKKRVYLVDIERGKKKRIFRSGSLSYKAQDLQVPLIAWNPVLPILLLIDEKAGFIQLHFYDFDEKKWTVKPLYGVNKVYSATYSPDGEKLLLSAMKEGKSDVIEYTIRNTNLKKITSDIHADLWPAYISDSRWIAVATTRRTNDLDNKLKWTPTRNPLNIQYIDLQQKDRPELILQSTGQHIRPLKAGDGRMLFAEHTSDLYTHLYRAVLDSTISHVDTAIHYRYFFRNQRIATLAGIVQTYTLGADTGDFYYILRRKNRAYILRRSLAEHPPTPLPKKPSTSPENKEPERTYQFIDAPQGRHPDNEININDYQFDSRLLERYRYAPRPSAQQPPAQALPNVPSILGRMHATRSIPELEEVKLPPRRPYLVSFYRENVTFSLDNAFLVPQYQPFTGRPQPFLLNPQFNGMFKVGMADVLRDYRLLAGIRTELNPLAGRSLAPNHEIVLWLANHKKRWKHEYTFYRRSAIQTGGQPLWVRFLTHEAQYKAIFPLDEVRSLHLHPSYRLDSRITLARDAVSLQQPTLYQHFGILRASYVHDEALSTGVNLWRGFRWKVFTEYYRDLFHPRSGMHTAGIDARHYLPVWRSSIWANRFAVGTSFGPERLIHFLGGVDNTFVPRFDEGTPIAQSQNYIFQTLVTNMRGFFQNARNGNSFALLNSELRLPIFRMLLNRPIRNSFVSSMQIVLFSDVGTAWNGLSPLSPENAINQKIIDKGNLRIIIDSRKDPLIGSFGAGLRMLLFGHMVRIDWARGIEDYRILPRHFHFSLGFDF</sequence>
<dbReference type="Proteomes" id="UP000286715">
    <property type="component" value="Unassembled WGS sequence"/>
</dbReference>
<keyword evidence="4" id="KW-1185">Reference proteome</keyword>
<gene>
    <name evidence="3" type="ORF">JCM31826_00250</name>
</gene>
<name>A0A401XHR0_9FLAO</name>
<evidence type="ECO:0008006" key="5">
    <source>
        <dbReference type="Google" id="ProtNLM"/>
    </source>
</evidence>
<dbReference type="RefSeq" id="WP_124396623.1">
    <property type="nucleotide sequence ID" value="NZ_BHZE01000001.1"/>
</dbReference>
<feature type="region of interest" description="Disordered" evidence="1">
    <location>
        <begin position="585"/>
        <end position="608"/>
    </location>
</feature>
<comment type="caution">
    <text evidence="3">The sequence shown here is derived from an EMBL/GenBank/DDBJ whole genome shotgun (WGS) entry which is preliminary data.</text>
</comment>
<keyword evidence="2" id="KW-0732">Signal</keyword>
<feature type="signal peptide" evidence="2">
    <location>
        <begin position="1"/>
        <end position="21"/>
    </location>
</feature>
<dbReference type="EMBL" id="BHZE01000001">
    <property type="protein sequence ID" value="GCD76543.1"/>
    <property type="molecule type" value="Genomic_DNA"/>
</dbReference>
<dbReference type="AlphaFoldDB" id="A0A401XHR0"/>
<accession>A0A401XHR0</accession>
<dbReference type="OrthoDB" id="9760276at2"/>
<evidence type="ECO:0000256" key="2">
    <source>
        <dbReference type="SAM" id="SignalP"/>
    </source>
</evidence>
<evidence type="ECO:0000256" key="1">
    <source>
        <dbReference type="SAM" id="MobiDB-lite"/>
    </source>
</evidence>
<proteinExistence type="predicted"/>
<reference evidence="3 4" key="1">
    <citation type="submission" date="2018-11" db="EMBL/GenBank/DDBJ databases">
        <title>Schleiferia aggregans sp. nov., a moderately thermophilic heterotrophic bacterium isolated from microbial mats at a terrestrial hot spring.</title>
        <authorList>
            <person name="Iino T."/>
            <person name="Ohkuma M."/>
            <person name="Haruta S."/>
        </authorList>
    </citation>
    <scope>NUCLEOTIDE SEQUENCE [LARGE SCALE GENOMIC DNA]</scope>
    <source>
        <strain evidence="3 4">LA</strain>
    </source>
</reference>
<organism evidence="3 4">
    <name type="scientific">Thermaurantimonas aggregans</name>
    <dbReference type="NCBI Taxonomy" id="2173829"/>
    <lineage>
        <taxon>Bacteria</taxon>
        <taxon>Pseudomonadati</taxon>
        <taxon>Bacteroidota</taxon>
        <taxon>Flavobacteriia</taxon>
        <taxon>Flavobacteriales</taxon>
        <taxon>Schleiferiaceae</taxon>
        <taxon>Thermaurantimonas</taxon>
    </lineage>
</organism>
<evidence type="ECO:0000313" key="3">
    <source>
        <dbReference type="EMBL" id="GCD76543.1"/>
    </source>
</evidence>
<feature type="chain" id="PRO_5019065831" description="Bacterial surface antigen (D15) domain-containing protein" evidence="2">
    <location>
        <begin position="22"/>
        <end position="1088"/>
    </location>
</feature>
<dbReference type="SUPFAM" id="SSF82171">
    <property type="entry name" value="DPP6 N-terminal domain-like"/>
    <property type="match status" value="1"/>
</dbReference>
<protein>
    <recommendedName>
        <fullName evidence="5">Bacterial surface antigen (D15) domain-containing protein</fullName>
    </recommendedName>
</protein>
<evidence type="ECO:0000313" key="4">
    <source>
        <dbReference type="Proteomes" id="UP000286715"/>
    </source>
</evidence>
<dbReference type="Gene3D" id="2.120.10.30">
    <property type="entry name" value="TolB, C-terminal domain"/>
    <property type="match status" value="1"/>
</dbReference>
<dbReference type="Gene3D" id="2.40.160.50">
    <property type="entry name" value="membrane protein fhac: a member of the omp85/tpsb transporter family"/>
    <property type="match status" value="1"/>
</dbReference>
<dbReference type="InterPro" id="IPR011042">
    <property type="entry name" value="6-blade_b-propeller_TolB-like"/>
</dbReference>